<dbReference type="SUPFAM" id="SSF53756">
    <property type="entry name" value="UDP-Glycosyltransferase/glycogen phosphorylase"/>
    <property type="match status" value="1"/>
</dbReference>
<proteinExistence type="predicted"/>
<evidence type="ECO:0000313" key="2">
    <source>
        <dbReference type="EMBL" id="SDP05166.1"/>
    </source>
</evidence>
<reference evidence="2 3" key="1">
    <citation type="submission" date="2016-10" db="EMBL/GenBank/DDBJ databases">
        <authorList>
            <person name="de Groot N.N."/>
        </authorList>
    </citation>
    <scope>NUCLEOTIDE SEQUENCE [LARGE SCALE GENOMIC DNA]</scope>
    <source>
        <strain evidence="2 3">S137</strain>
    </source>
</reference>
<sequence length="346" mass="40186">MQNKKILLCITERNNQILGLQTTLEAQGYDVILISADTYENRCSYWEKKLYKLGRKSGEQKYLQKWRQDVFSLLESGQVDIFFTLNLPDEFLTLDDMHRLQEIALQKKIRTITWIVDPLLNNKFCMQYCTFFDAVYTYEKNDEIWLQNQGVNAAYCPVGYRDEYEHVGPQRHDIDVFFIGTPYKDRLALLNVLAIKGKEKDWKLLFAGPFYKNPIKKLIFRLRYPAIYPYVVNKTMDAAEIADYYGRAKICLNIHTSGAEGLNPRAFDILAAGAFQLVDERQYYDQCEVGRDIVSYQDEASLIEKVSYYLENDEVRDNIAVAGRDAVVPTRSFASSVAYMMQGNKL</sequence>
<dbReference type="Gene3D" id="3.40.50.2000">
    <property type="entry name" value="Glycogen Phosphorylase B"/>
    <property type="match status" value="1"/>
</dbReference>
<dbReference type="AlphaFoldDB" id="A0A1H0PKP1"/>
<evidence type="ECO:0000259" key="1">
    <source>
        <dbReference type="Pfam" id="PF13524"/>
    </source>
</evidence>
<dbReference type="Proteomes" id="UP000182412">
    <property type="component" value="Unassembled WGS sequence"/>
</dbReference>
<gene>
    <name evidence="2" type="ORF">SAMN05216366_10570</name>
</gene>
<dbReference type="Pfam" id="PF13524">
    <property type="entry name" value="Glyco_trans_1_2"/>
    <property type="match status" value="1"/>
</dbReference>
<name>A0A1H0PKP1_SELRU</name>
<dbReference type="EMBL" id="FNJQ01000005">
    <property type="protein sequence ID" value="SDP05166.1"/>
    <property type="molecule type" value="Genomic_DNA"/>
</dbReference>
<protein>
    <submittedName>
        <fullName evidence="2">Spore maturation protein CgeB</fullName>
    </submittedName>
</protein>
<accession>A0A1H0PKP1</accession>
<feature type="domain" description="Spore protein YkvP/CgeB glycosyl transferase-like" evidence="1">
    <location>
        <begin position="201"/>
        <end position="333"/>
    </location>
</feature>
<dbReference type="OrthoDB" id="110463at2"/>
<dbReference type="RefSeq" id="WP_074571576.1">
    <property type="nucleotide sequence ID" value="NZ_FNJQ01000005.1"/>
</dbReference>
<dbReference type="InterPro" id="IPR055259">
    <property type="entry name" value="YkvP/CgeB_Glyco_trans-like"/>
</dbReference>
<organism evidence="2 3">
    <name type="scientific">Selenomonas ruminantium</name>
    <dbReference type="NCBI Taxonomy" id="971"/>
    <lineage>
        <taxon>Bacteria</taxon>
        <taxon>Bacillati</taxon>
        <taxon>Bacillota</taxon>
        <taxon>Negativicutes</taxon>
        <taxon>Selenomonadales</taxon>
        <taxon>Selenomonadaceae</taxon>
        <taxon>Selenomonas</taxon>
    </lineage>
</organism>
<evidence type="ECO:0000313" key="3">
    <source>
        <dbReference type="Proteomes" id="UP000182412"/>
    </source>
</evidence>